<gene>
    <name evidence="2" type="ORF">TWF694_011490</name>
</gene>
<reference evidence="2 3" key="1">
    <citation type="submission" date="2019-10" db="EMBL/GenBank/DDBJ databases">
        <authorList>
            <person name="Palmer J.M."/>
        </authorList>
    </citation>
    <scope>NUCLEOTIDE SEQUENCE [LARGE SCALE GENOMIC DNA]</scope>
    <source>
        <strain evidence="2 3">TWF694</strain>
    </source>
</reference>
<keyword evidence="1" id="KW-0732">Signal</keyword>
<evidence type="ECO:0000256" key="1">
    <source>
        <dbReference type="SAM" id="SignalP"/>
    </source>
</evidence>
<dbReference type="Proteomes" id="UP001365542">
    <property type="component" value="Unassembled WGS sequence"/>
</dbReference>
<protein>
    <submittedName>
        <fullName evidence="2">Uncharacterized protein</fullName>
    </submittedName>
</protein>
<comment type="caution">
    <text evidence="2">The sequence shown here is derived from an EMBL/GenBank/DDBJ whole genome shotgun (WGS) entry which is preliminary data.</text>
</comment>
<dbReference type="AlphaFoldDB" id="A0AAV9X5R2"/>
<sequence length="85" mass="8812">MKVTIFSTFMLSAGFLTTALPVTPDAIPVSAPSIDIPVAAPFVEVGFSDLGKRLDPPVINPANVGELAVSKAFSGGLQDSKHNTE</sequence>
<evidence type="ECO:0000313" key="2">
    <source>
        <dbReference type="EMBL" id="KAK6537298.1"/>
    </source>
</evidence>
<feature type="chain" id="PRO_5043339797" evidence="1">
    <location>
        <begin position="20"/>
        <end position="85"/>
    </location>
</feature>
<dbReference type="EMBL" id="JAVHJO010000009">
    <property type="protein sequence ID" value="KAK6537298.1"/>
    <property type="molecule type" value="Genomic_DNA"/>
</dbReference>
<organism evidence="2 3">
    <name type="scientific">Orbilia ellipsospora</name>
    <dbReference type="NCBI Taxonomy" id="2528407"/>
    <lineage>
        <taxon>Eukaryota</taxon>
        <taxon>Fungi</taxon>
        <taxon>Dikarya</taxon>
        <taxon>Ascomycota</taxon>
        <taxon>Pezizomycotina</taxon>
        <taxon>Orbiliomycetes</taxon>
        <taxon>Orbiliales</taxon>
        <taxon>Orbiliaceae</taxon>
        <taxon>Orbilia</taxon>
    </lineage>
</organism>
<keyword evidence="3" id="KW-1185">Reference proteome</keyword>
<feature type="signal peptide" evidence="1">
    <location>
        <begin position="1"/>
        <end position="19"/>
    </location>
</feature>
<evidence type="ECO:0000313" key="3">
    <source>
        <dbReference type="Proteomes" id="UP001365542"/>
    </source>
</evidence>
<proteinExistence type="predicted"/>
<name>A0AAV9X5R2_9PEZI</name>
<accession>A0AAV9X5R2</accession>